<accession>A0AAE1N9S3</accession>
<sequence>MKLFFGCFNSQLSASSKTMKFPSKCILSPGSSNGNREPSHISLSSSLSWKLRSNRSIRSGQASPMFPTVAKKKGGSFENPEPSSPKVTCIGQVRVRTRKQGKKMRTRSMRRKEASFRKTDQGFRAAANPNHSGQKGQNFEYQNHQNLRQECLPHRNQRWVHLPLTICEALRGFGAEFNSCFFPCWSSSKSSEKEGEDKAGGGTVGSDGGAAFAGWLAALEEGEEDRTDRLEESQRRHVLEDIDIDEVKQDEFVREEEEKARVSICVPPKNALLLMRCRSDPVKMAALANRFWESPAQKNEDEGEDNGDGEGEVQEDEVRRHIENPTKTGEDSTRQELVMPDGLVEAKAIKGFEEIPEDKPEDKGVNGNPQGKTLLGVPSEVQADLEKLEVEEVQSNMLQEGEEKLKEKDDEEEGQIGQKDAEPTSFPVVMDEKDTKERTREDKVTATRDRPDLDYQEFPEKQVGMESKERENQSNPEKGSSSVLPDCLLLMMCEPKLSMEVSRETWVSNKDFIRRLPEKPVKKKDSVGGERKKRISVDSKPPLPQPPRSSCSYPAPAAGMSMATMIEQKLGESNACEPLVLKRCNSEPMRSSAILAPEPCFWKNRKLEPNHPAATLGIGAAEVGF</sequence>
<comment type="caution">
    <text evidence="2">The sequence shown here is derived from an EMBL/GenBank/DDBJ whole genome shotgun (WGS) entry which is preliminary data.</text>
</comment>
<dbReference type="AlphaFoldDB" id="A0AAE1N9S3"/>
<feature type="compositionally biased region" description="Basic and acidic residues" evidence="1">
    <location>
        <begin position="521"/>
        <end position="530"/>
    </location>
</feature>
<feature type="compositionally biased region" description="Basic and acidic residues" evidence="1">
    <location>
        <begin position="430"/>
        <end position="453"/>
    </location>
</feature>
<keyword evidence="3" id="KW-1185">Reference proteome</keyword>
<protein>
    <submittedName>
        <fullName evidence="2">Uncharacterized protein</fullName>
    </submittedName>
</protein>
<feature type="compositionally biased region" description="Basic and acidic residues" evidence="1">
    <location>
        <begin position="347"/>
        <end position="364"/>
    </location>
</feature>
<feature type="compositionally biased region" description="Acidic residues" evidence="1">
    <location>
        <begin position="301"/>
        <end position="315"/>
    </location>
</feature>
<organism evidence="2 3">
    <name type="scientific">Acacia crassicarpa</name>
    <name type="common">northern wattle</name>
    <dbReference type="NCBI Taxonomy" id="499986"/>
    <lineage>
        <taxon>Eukaryota</taxon>
        <taxon>Viridiplantae</taxon>
        <taxon>Streptophyta</taxon>
        <taxon>Embryophyta</taxon>
        <taxon>Tracheophyta</taxon>
        <taxon>Spermatophyta</taxon>
        <taxon>Magnoliopsida</taxon>
        <taxon>eudicotyledons</taxon>
        <taxon>Gunneridae</taxon>
        <taxon>Pentapetalae</taxon>
        <taxon>rosids</taxon>
        <taxon>fabids</taxon>
        <taxon>Fabales</taxon>
        <taxon>Fabaceae</taxon>
        <taxon>Caesalpinioideae</taxon>
        <taxon>mimosoid clade</taxon>
        <taxon>Acacieae</taxon>
        <taxon>Acacia</taxon>
    </lineage>
</organism>
<feature type="region of interest" description="Disordered" evidence="1">
    <location>
        <begin position="293"/>
        <end position="483"/>
    </location>
</feature>
<name>A0AAE1N9S3_9FABA</name>
<feature type="region of interest" description="Disordered" evidence="1">
    <location>
        <begin position="521"/>
        <end position="552"/>
    </location>
</feature>
<dbReference type="PANTHER" id="PTHR33448:SF4">
    <property type="entry name" value="CHLOROPLAST PROTEIN HCF243"/>
    <property type="match status" value="1"/>
</dbReference>
<gene>
    <name evidence="2" type="ORF">QN277_002537</name>
</gene>
<feature type="region of interest" description="Disordered" evidence="1">
    <location>
        <begin position="58"/>
        <end position="118"/>
    </location>
</feature>
<dbReference type="EMBL" id="JAWXYG010000001">
    <property type="protein sequence ID" value="KAK4285909.1"/>
    <property type="molecule type" value="Genomic_DNA"/>
</dbReference>
<reference evidence="2" key="1">
    <citation type="submission" date="2023-10" db="EMBL/GenBank/DDBJ databases">
        <title>Chromosome-level genome of the transformable northern wattle, Acacia crassicarpa.</title>
        <authorList>
            <person name="Massaro I."/>
            <person name="Sinha N.R."/>
            <person name="Poethig S."/>
            <person name="Leichty A.R."/>
        </authorList>
    </citation>
    <scope>NUCLEOTIDE SEQUENCE</scope>
    <source>
        <strain evidence="2">Acra3RX</strain>
        <tissue evidence="2">Leaf</tissue>
    </source>
</reference>
<feature type="compositionally biased region" description="Polar residues" evidence="1">
    <location>
        <begin position="473"/>
        <end position="483"/>
    </location>
</feature>
<dbReference type="PANTHER" id="PTHR33448">
    <property type="entry name" value="CHLOROPLAST PROTEIN HCF243-RELATED"/>
    <property type="match status" value="1"/>
</dbReference>
<evidence type="ECO:0000313" key="2">
    <source>
        <dbReference type="EMBL" id="KAK4285909.1"/>
    </source>
</evidence>
<feature type="compositionally biased region" description="Basic and acidic residues" evidence="1">
    <location>
        <begin position="316"/>
        <end position="334"/>
    </location>
</feature>
<dbReference type="Proteomes" id="UP001293593">
    <property type="component" value="Unassembled WGS sequence"/>
</dbReference>
<evidence type="ECO:0000313" key="3">
    <source>
        <dbReference type="Proteomes" id="UP001293593"/>
    </source>
</evidence>
<feature type="compositionally biased region" description="Basic residues" evidence="1">
    <location>
        <begin position="95"/>
        <end position="110"/>
    </location>
</feature>
<evidence type="ECO:0000256" key="1">
    <source>
        <dbReference type="SAM" id="MobiDB-lite"/>
    </source>
</evidence>
<proteinExistence type="predicted"/>